<feature type="region of interest" description="Disordered" evidence="1">
    <location>
        <begin position="1"/>
        <end position="39"/>
    </location>
</feature>
<evidence type="ECO:0000313" key="4">
    <source>
        <dbReference type="Proteomes" id="UP000011715"/>
    </source>
</evidence>
<dbReference type="EnsemblFungi" id="MAPG_08644T0">
    <property type="protein sequence ID" value="MAPG_08644T0"/>
    <property type="gene ID" value="MAPG_08644"/>
</dbReference>
<reference evidence="3" key="5">
    <citation type="submission" date="2015-06" db="UniProtKB">
        <authorList>
            <consortium name="EnsemblFungi"/>
        </authorList>
    </citation>
    <scope>IDENTIFICATION</scope>
    <source>
        <strain evidence="3">ATCC 64411</strain>
    </source>
</reference>
<protein>
    <submittedName>
        <fullName evidence="2 3">Uncharacterized protein</fullName>
    </submittedName>
</protein>
<dbReference type="AlphaFoldDB" id="A0A0C4E7W6"/>
<feature type="compositionally biased region" description="Basic residues" evidence="1">
    <location>
        <begin position="1"/>
        <end position="19"/>
    </location>
</feature>
<dbReference type="EMBL" id="ADBL01002088">
    <property type="status" value="NOT_ANNOTATED_CDS"/>
    <property type="molecule type" value="Genomic_DNA"/>
</dbReference>
<evidence type="ECO:0000313" key="2">
    <source>
        <dbReference type="EMBL" id="KLU89674.1"/>
    </source>
</evidence>
<keyword evidence="4" id="KW-1185">Reference proteome</keyword>
<reference evidence="4" key="1">
    <citation type="submission" date="2010-05" db="EMBL/GenBank/DDBJ databases">
        <title>The genome sequence of Magnaporthe poae strain ATCC 64411.</title>
        <authorList>
            <person name="Ma L.-J."/>
            <person name="Dead R."/>
            <person name="Young S."/>
            <person name="Zeng Q."/>
            <person name="Koehrsen M."/>
            <person name="Alvarado L."/>
            <person name="Berlin A."/>
            <person name="Chapman S.B."/>
            <person name="Chen Z."/>
            <person name="Freedman E."/>
            <person name="Gellesch M."/>
            <person name="Goldberg J."/>
            <person name="Griggs A."/>
            <person name="Gujja S."/>
            <person name="Heilman E.R."/>
            <person name="Heiman D."/>
            <person name="Hepburn T."/>
            <person name="Howarth C."/>
            <person name="Jen D."/>
            <person name="Larson L."/>
            <person name="Mehta T."/>
            <person name="Neiman D."/>
            <person name="Pearson M."/>
            <person name="Roberts A."/>
            <person name="Saif S."/>
            <person name="Shea T."/>
            <person name="Shenoy N."/>
            <person name="Sisk P."/>
            <person name="Stolte C."/>
            <person name="Sykes S."/>
            <person name="Walk T."/>
            <person name="White J."/>
            <person name="Yandava C."/>
            <person name="Haas B."/>
            <person name="Nusbaum C."/>
            <person name="Birren B."/>
        </authorList>
    </citation>
    <scope>NUCLEOTIDE SEQUENCE [LARGE SCALE GENOMIC DNA]</scope>
    <source>
        <strain evidence="4">ATCC 64411 / 73-15</strain>
    </source>
</reference>
<dbReference type="Proteomes" id="UP000011715">
    <property type="component" value="Unassembled WGS sequence"/>
</dbReference>
<evidence type="ECO:0000256" key="1">
    <source>
        <dbReference type="SAM" id="MobiDB-lite"/>
    </source>
</evidence>
<name>A0A0C4E7W6_MAGP6</name>
<dbReference type="EMBL" id="GL876973">
    <property type="protein sequence ID" value="KLU89674.1"/>
    <property type="molecule type" value="Genomic_DNA"/>
</dbReference>
<proteinExistence type="predicted"/>
<evidence type="ECO:0000313" key="3">
    <source>
        <dbReference type="EnsemblFungi" id="MAPG_08644T0"/>
    </source>
</evidence>
<gene>
    <name evidence="2" type="ORF">MAPG_08644</name>
</gene>
<dbReference type="VEuPathDB" id="FungiDB:MAPG_08644"/>
<accession>A0A0C4E7W6</accession>
<reference evidence="2" key="3">
    <citation type="submission" date="2011-03" db="EMBL/GenBank/DDBJ databases">
        <title>Annotation of Magnaporthe poae ATCC 64411.</title>
        <authorList>
            <person name="Ma L.-J."/>
            <person name="Dead R."/>
            <person name="Young S.K."/>
            <person name="Zeng Q."/>
            <person name="Gargeya S."/>
            <person name="Fitzgerald M."/>
            <person name="Haas B."/>
            <person name="Abouelleil A."/>
            <person name="Alvarado L."/>
            <person name="Arachchi H.M."/>
            <person name="Berlin A."/>
            <person name="Brown A."/>
            <person name="Chapman S.B."/>
            <person name="Chen Z."/>
            <person name="Dunbar C."/>
            <person name="Freedman E."/>
            <person name="Gearin G."/>
            <person name="Gellesch M."/>
            <person name="Goldberg J."/>
            <person name="Griggs A."/>
            <person name="Gujja S."/>
            <person name="Heiman D."/>
            <person name="Howarth C."/>
            <person name="Larson L."/>
            <person name="Lui A."/>
            <person name="MacDonald P.J.P."/>
            <person name="Mehta T."/>
            <person name="Montmayeur A."/>
            <person name="Murphy C."/>
            <person name="Neiman D."/>
            <person name="Pearson M."/>
            <person name="Priest M."/>
            <person name="Roberts A."/>
            <person name="Saif S."/>
            <person name="Shea T."/>
            <person name="Shenoy N."/>
            <person name="Sisk P."/>
            <person name="Stolte C."/>
            <person name="Sykes S."/>
            <person name="Yandava C."/>
            <person name="Wortman J."/>
            <person name="Nusbaum C."/>
            <person name="Birren B."/>
        </authorList>
    </citation>
    <scope>NUCLEOTIDE SEQUENCE</scope>
    <source>
        <strain evidence="2">ATCC 64411</strain>
    </source>
</reference>
<reference evidence="2" key="2">
    <citation type="submission" date="2010-05" db="EMBL/GenBank/DDBJ databases">
        <title>The Genome Sequence of Magnaporthe poae strain ATCC 64411.</title>
        <authorList>
            <consortium name="The Broad Institute Genome Sequencing Platform"/>
            <consortium name="Broad Institute Genome Sequencing Center for Infectious Disease"/>
            <person name="Ma L.-J."/>
            <person name="Dead R."/>
            <person name="Young S."/>
            <person name="Zeng Q."/>
            <person name="Koehrsen M."/>
            <person name="Alvarado L."/>
            <person name="Berlin A."/>
            <person name="Chapman S.B."/>
            <person name="Chen Z."/>
            <person name="Freedman E."/>
            <person name="Gellesch M."/>
            <person name="Goldberg J."/>
            <person name="Griggs A."/>
            <person name="Gujja S."/>
            <person name="Heilman E.R."/>
            <person name="Heiman D."/>
            <person name="Hepburn T."/>
            <person name="Howarth C."/>
            <person name="Jen D."/>
            <person name="Larson L."/>
            <person name="Mehta T."/>
            <person name="Neiman D."/>
            <person name="Pearson M."/>
            <person name="Roberts A."/>
            <person name="Saif S."/>
            <person name="Shea T."/>
            <person name="Shenoy N."/>
            <person name="Sisk P."/>
            <person name="Stolte C."/>
            <person name="Sykes S."/>
            <person name="Walk T."/>
            <person name="White J."/>
            <person name="Yandava C."/>
            <person name="Haas B."/>
            <person name="Nusbaum C."/>
            <person name="Birren B."/>
        </authorList>
    </citation>
    <scope>NUCLEOTIDE SEQUENCE</scope>
    <source>
        <strain evidence="2">ATCC 64411</strain>
    </source>
</reference>
<organism evidence="3 4">
    <name type="scientific">Magnaporthiopsis poae (strain ATCC 64411 / 73-15)</name>
    <name type="common">Kentucky bluegrass fungus</name>
    <name type="synonym">Magnaporthe poae</name>
    <dbReference type="NCBI Taxonomy" id="644358"/>
    <lineage>
        <taxon>Eukaryota</taxon>
        <taxon>Fungi</taxon>
        <taxon>Dikarya</taxon>
        <taxon>Ascomycota</taxon>
        <taxon>Pezizomycotina</taxon>
        <taxon>Sordariomycetes</taxon>
        <taxon>Sordariomycetidae</taxon>
        <taxon>Magnaporthales</taxon>
        <taxon>Magnaporthaceae</taxon>
        <taxon>Magnaporthiopsis</taxon>
    </lineage>
</organism>
<sequence>MSAQHLKRARARPGGRHHGVVSPRRLPYSHTQPMPPGQHRSWLGVPFPRAMRARTCARQSVLVLDGELGSRTQTGCPDGDAFHWIPPEQDSRSLVSEAASYRRQSPLMRRPGRAMLHTREPPARATTAWPTRLNRLLTPSSPLRPPALPLLAFAAATSVPQPITWPAAAIHHSGQECHV</sequence>
<reference evidence="3" key="4">
    <citation type="journal article" date="2015" name="G3 (Bethesda)">
        <title>Genome sequences of three phytopathogenic species of the Magnaporthaceae family of fungi.</title>
        <authorList>
            <person name="Okagaki L.H."/>
            <person name="Nunes C.C."/>
            <person name="Sailsbery J."/>
            <person name="Clay B."/>
            <person name="Brown D."/>
            <person name="John T."/>
            <person name="Oh Y."/>
            <person name="Young N."/>
            <person name="Fitzgerald M."/>
            <person name="Haas B.J."/>
            <person name="Zeng Q."/>
            <person name="Young S."/>
            <person name="Adiconis X."/>
            <person name="Fan L."/>
            <person name="Levin J.Z."/>
            <person name="Mitchell T.K."/>
            <person name="Okubara P.A."/>
            <person name="Farman M.L."/>
            <person name="Kohn L.M."/>
            <person name="Birren B."/>
            <person name="Ma L.-J."/>
            <person name="Dean R.A."/>
        </authorList>
    </citation>
    <scope>NUCLEOTIDE SEQUENCE</scope>
    <source>
        <strain evidence="3">ATCC 64411 / 73-15</strain>
    </source>
</reference>